<dbReference type="Proteomes" id="UP000789405">
    <property type="component" value="Unassembled WGS sequence"/>
</dbReference>
<dbReference type="EMBL" id="CAJVPY010030373">
    <property type="protein sequence ID" value="CAG8795353.1"/>
    <property type="molecule type" value="Genomic_DNA"/>
</dbReference>
<dbReference type="PANTHER" id="PTHR22589">
    <property type="entry name" value="CARNITINE O-ACYLTRANSFERASE"/>
    <property type="match status" value="1"/>
</dbReference>
<dbReference type="Pfam" id="PF00755">
    <property type="entry name" value="Carn_acyltransf"/>
    <property type="match status" value="2"/>
</dbReference>
<feature type="domain" description="Choline/carnitine acyltransferase" evidence="2">
    <location>
        <begin position="3"/>
        <end position="117"/>
    </location>
</feature>
<dbReference type="AlphaFoldDB" id="A0A9N9JTU2"/>
<sequence length="242" mass="27070">MAAIDNVDSVLLFYNEYGVDWIKNAKVSPDAFVQIAIQLAYYKCYSESCSTYETASTRGFLHGRLETLRTCSVDTTAFTKAFCDPNIEQDEIISLLMKAIKSHTKYIISAINGTYLDAFLNIRSSGDLSVYFHLLGRGVDCHLLGLQSQIRDGEKSRATLFTDPSYAQAMHFKLRTSNLSPGLGFHTGMETIVPDAYAIAYIIENDKLKIGISSNKKCKETDSIIFRKALKESLDDLRKILS</sequence>
<name>A0A9N9JTU2_9GLOM</name>
<dbReference type="InterPro" id="IPR039551">
    <property type="entry name" value="Cho/carn_acyl_trans"/>
</dbReference>
<comment type="caution">
    <text evidence="3">The sequence shown here is derived from an EMBL/GenBank/DDBJ whole genome shotgun (WGS) entry which is preliminary data.</text>
</comment>
<evidence type="ECO:0000313" key="4">
    <source>
        <dbReference type="Proteomes" id="UP000789405"/>
    </source>
</evidence>
<dbReference type="OrthoDB" id="240216at2759"/>
<dbReference type="GO" id="GO:0016746">
    <property type="term" value="F:acyltransferase activity"/>
    <property type="evidence" value="ECO:0007669"/>
    <property type="project" value="InterPro"/>
</dbReference>
<keyword evidence="4" id="KW-1185">Reference proteome</keyword>
<dbReference type="Gene3D" id="3.30.559.10">
    <property type="entry name" value="Chloramphenicol acetyltransferase-like domain"/>
    <property type="match status" value="2"/>
</dbReference>
<protein>
    <submittedName>
        <fullName evidence="3">7698_t:CDS:1</fullName>
    </submittedName>
</protein>
<dbReference type="InterPro" id="IPR000542">
    <property type="entry name" value="Carn_acyl_trans"/>
</dbReference>
<organism evidence="3 4">
    <name type="scientific">Dentiscutata erythropus</name>
    <dbReference type="NCBI Taxonomy" id="1348616"/>
    <lineage>
        <taxon>Eukaryota</taxon>
        <taxon>Fungi</taxon>
        <taxon>Fungi incertae sedis</taxon>
        <taxon>Mucoromycota</taxon>
        <taxon>Glomeromycotina</taxon>
        <taxon>Glomeromycetes</taxon>
        <taxon>Diversisporales</taxon>
        <taxon>Gigasporaceae</taxon>
        <taxon>Dentiscutata</taxon>
    </lineage>
</organism>
<evidence type="ECO:0000313" key="3">
    <source>
        <dbReference type="EMBL" id="CAG8795353.1"/>
    </source>
</evidence>
<dbReference type="InterPro" id="IPR023213">
    <property type="entry name" value="CAT-like_dom_sf"/>
</dbReference>
<proteinExistence type="inferred from homology"/>
<evidence type="ECO:0000256" key="1">
    <source>
        <dbReference type="ARBA" id="ARBA00005232"/>
    </source>
</evidence>
<accession>A0A9N9JTU2</accession>
<reference evidence="3" key="1">
    <citation type="submission" date="2021-06" db="EMBL/GenBank/DDBJ databases">
        <authorList>
            <person name="Kallberg Y."/>
            <person name="Tangrot J."/>
            <person name="Rosling A."/>
        </authorList>
    </citation>
    <scope>NUCLEOTIDE SEQUENCE</scope>
    <source>
        <strain evidence="3">MA453B</strain>
    </source>
</reference>
<gene>
    <name evidence="3" type="ORF">DERYTH_LOCUS22261</name>
</gene>
<dbReference type="SUPFAM" id="SSF52777">
    <property type="entry name" value="CoA-dependent acyltransferases"/>
    <property type="match status" value="1"/>
</dbReference>
<feature type="domain" description="Choline/carnitine acyltransferase" evidence="2">
    <location>
        <begin position="136"/>
        <end position="232"/>
    </location>
</feature>
<evidence type="ECO:0000259" key="2">
    <source>
        <dbReference type="Pfam" id="PF00755"/>
    </source>
</evidence>
<comment type="similarity">
    <text evidence="1">Belongs to the carnitine/choline acetyltransferase family.</text>
</comment>